<proteinExistence type="predicted"/>
<evidence type="ECO:0000313" key="1">
    <source>
        <dbReference type="Proteomes" id="UP000095280"/>
    </source>
</evidence>
<accession>A0A1I8GDW4</accession>
<dbReference type="Proteomes" id="UP000095280">
    <property type="component" value="Unplaced"/>
</dbReference>
<evidence type="ECO:0000313" key="3">
    <source>
        <dbReference type="WBParaSite" id="maker-uti_cns_0012529-snap-gene-0.3-mRNA-1"/>
    </source>
</evidence>
<sequence length="13" mass="1481">MPAESREQLTMTS</sequence>
<dbReference type="WBParaSite" id="maker-uti_cns_0001550-snap-gene-0.13-mRNA-1">
    <property type="protein sequence ID" value="maker-uti_cns_0001550-snap-gene-0.13-mRNA-1"/>
    <property type="gene ID" value="maker-uti_cns_0001550-snap-gene-0.13"/>
</dbReference>
<protein>
    <submittedName>
        <fullName evidence="2 3">Uncharacterized protein</fullName>
    </submittedName>
</protein>
<dbReference type="WBParaSite" id="maker-uti_cns_0012529-snap-gene-0.3-mRNA-1">
    <property type="protein sequence ID" value="maker-uti_cns_0012529-snap-gene-0.3-mRNA-1"/>
    <property type="gene ID" value="maker-uti_cns_0012529-snap-gene-0.3"/>
</dbReference>
<reference evidence="2 3" key="1">
    <citation type="submission" date="2016-11" db="UniProtKB">
        <authorList>
            <consortium name="WormBaseParasite"/>
        </authorList>
    </citation>
    <scope>IDENTIFICATION</scope>
</reference>
<keyword evidence="1" id="KW-1185">Reference proteome</keyword>
<organism evidence="1 2">
    <name type="scientific">Macrostomum lignano</name>
    <dbReference type="NCBI Taxonomy" id="282301"/>
    <lineage>
        <taxon>Eukaryota</taxon>
        <taxon>Metazoa</taxon>
        <taxon>Spiralia</taxon>
        <taxon>Lophotrochozoa</taxon>
        <taxon>Platyhelminthes</taxon>
        <taxon>Rhabditophora</taxon>
        <taxon>Macrostomorpha</taxon>
        <taxon>Macrostomida</taxon>
        <taxon>Macrostomidae</taxon>
        <taxon>Macrostomum</taxon>
    </lineage>
</organism>
<name>A0A1I8GDW4_9PLAT</name>
<evidence type="ECO:0000313" key="2">
    <source>
        <dbReference type="WBParaSite" id="maker-uti_cns_0001550-snap-gene-0.13-mRNA-1"/>
    </source>
</evidence>